<accession>A0A511JGD8</accession>
<protein>
    <recommendedName>
        <fullName evidence="2">eCIS core domain-containing protein</fullName>
    </recommendedName>
</protein>
<keyword evidence="4" id="KW-1185">Reference proteome</keyword>
<dbReference type="Pfam" id="PF13699">
    <property type="entry name" value="eCIS_core"/>
    <property type="match status" value="1"/>
</dbReference>
<dbReference type="OrthoDB" id="9153660at2"/>
<evidence type="ECO:0000256" key="1">
    <source>
        <dbReference type="SAM" id="MobiDB-lite"/>
    </source>
</evidence>
<reference evidence="3 4" key="1">
    <citation type="submission" date="2019-07" db="EMBL/GenBank/DDBJ databases">
        <title>Whole genome shotgun sequence of Cellulomonas terrae NBRC 100819.</title>
        <authorList>
            <person name="Hosoyama A."/>
            <person name="Uohara A."/>
            <person name="Ohji S."/>
            <person name="Ichikawa N."/>
        </authorList>
    </citation>
    <scope>NUCLEOTIDE SEQUENCE [LARGE SCALE GENOMIC DNA]</scope>
    <source>
        <strain evidence="3 4">NBRC 100819</strain>
    </source>
</reference>
<evidence type="ECO:0000313" key="4">
    <source>
        <dbReference type="Proteomes" id="UP000321049"/>
    </source>
</evidence>
<organism evidence="3 4">
    <name type="scientific">Cellulomonas terrae</name>
    <dbReference type="NCBI Taxonomy" id="311234"/>
    <lineage>
        <taxon>Bacteria</taxon>
        <taxon>Bacillati</taxon>
        <taxon>Actinomycetota</taxon>
        <taxon>Actinomycetes</taxon>
        <taxon>Micrococcales</taxon>
        <taxon>Cellulomonadaceae</taxon>
        <taxon>Cellulomonas</taxon>
    </lineage>
</organism>
<dbReference type="EMBL" id="BJWH01000002">
    <property type="protein sequence ID" value="GEL97050.1"/>
    <property type="molecule type" value="Genomic_DNA"/>
</dbReference>
<feature type="region of interest" description="Disordered" evidence="1">
    <location>
        <begin position="1"/>
        <end position="42"/>
    </location>
</feature>
<evidence type="ECO:0000259" key="2">
    <source>
        <dbReference type="Pfam" id="PF13699"/>
    </source>
</evidence>
<gene>
    <name evidence="3" type="ORF">CTE05_05970</name>
</gene>
<dbReference type="InterPro" id="IPR025295">
    <property type="entry name" value="eCIS_core_dom"/>
</dbReference>
<evidence type="ECO:0000313" key="3">
    <source>
        <dbReference type="EMBL" id="GEL97050.1"/>
    </source>
</evidence>
<feature type="domain" description="eCIS core" evidence="2">
    <location>
        <begin position="140"/>
        <end position="212"/>
    </location>
</feature>
<name>A0A511JGD8_9CELL</name>
<dbReference type="Proteomes" id="UP000321049">
    <property type="component" value="Unassembled WGS sequence"/>
</dbReference>
<feature type="compositionally biased region" description="Basic and acidic residues" evidence="1">
    <location>
        <begin position="7"/>
        <end position="19"/>
    </location>
</feature>
<dbReference type="RefSeq" id="WP_146844626.1">
    <property type="nucleotide sequence ID" value="NZ_BJWH01000002.1"/>
</dbReference>
<proteinExistence type="predicted"/>
<comment type="caution">
    <text evidence="3">The sequence shown here is derived from an EMBL/GenBank/DDBJ whole genome shotgun (WGS) entry which is preliminary data.</text>
</comment>
<sequence length="1293" mass="137185">MPATRDALAREPAAAERGRPRSPTVARGGTPTSNAGMARLARDKGAARANLVGAAGNRIARSTLAVSHPHDPAEQEAEAIASRVAHGAAPPAAAARTPGPAAARAVDDAPAPADDVAAGGDVEVSTAVSSLIASPGAGAPMDPAVQAKVEPHLGADLGAVRVHQGPEVGAAAAELHARAFTVGADIFLGEGESSADLELMAHESTHVVQQQAVAVYRDLEVTDLLPDFIIDGVTSAAQEIPGYTLLTVITGKDPLTDEPATVSRTEFVEKLLTFGPFGAAVGPLLQTIDVLGDIVTLLMDALAAHNLTLSRIGSDISAAWDEMGITEGIDGNVAIVERYVSAIVADIRAFVSDVIDAVIAKVREVAADVAEPLLQRPEIAPYWNLAVKVFHHDPLRDEDVSAPTVEILGDFLRLAGREEVLAQMTERGTLQETADWLDQQWATFTDLLSRTGALFTDAWAAISPENLPNLIENLTSLADRAFSLLQDVGAFASTILLKVLELVKKSLLGWASEHAHKVPGFHLLTVILERNPFTDEAVPRTAENLIKGFITLLPGGEAMYDELAESGVIGDAAATIESAMTRLNISWDLITGTFLGIWNTVTLESLLSPIETFDRIVAAFGDPLNRIIEFVGVVIQTVITLILQLMNFPSELLGNIIANATAAIDDIMNDPVGFLVNIVAAMKSGFEGFFGNIAGYLLEGLSGWLFRGLRGLGIEPPTSLSVESIITLVIQVLGVTTETLWTKLGERIGPERVEQIRGALDHLTGAWTFIKDVQERGITAVWEFIQGQLSNLWETVLTTARDWIMREIVERVVTRLLSMLDPTGVMAVINGTIAFFDAVQSAIEYFRELLEIVDGYVSTIASVARGDVAPGAAMLERGLASAVPVAIGFLANQVGLGNVPEKVQEIIVGLRELVDQALDWLFDQAMALGRAALDALTGGGSDEGEDTPESRAVKTKARQRLQERTAQPFATRAELQAVLDGVLAELRPEGLREVSLQERTDAPGRYTISVAASPLEEVDEAVVGQAGPVSEAARAALAKLYPLKEQATVDAELATLAAAGLADEELVRAVNAAYDALVDRERIAQVLVDVHREAAGADGSPLEPIRMRVVRPGGPTGETAELSLDQSDPAQAFLAALLRMSSAAAGPAAEGVVNVTVILSHKKVSGKLVNFNATTFFQDVVSQGFRFLDVAIVEDAGSAEHGAATHLIQDLVVDKALTAAGIAMNANALRQRITNTLWLVLYDQMTQATIDGVLTSDILNDPNRLYPALRGFTQDLDAVLKQGDRLLVSGPTG</sequence>
<feature type="region of interest" description="Disordered" evidence="1">
    <location>
        <begin position="87"/>
        <end position="115"/>
    </location>
</feature>